<proteinExistence type="predicted"/>
<dbReference type="EMBL" id="LBQX01000050">
    <property type="protein sequence ID" value="KKP85571.1"/>
    <property type="molecule type" value="Genomic_DNA"/>
</dbReference>
<evidence type="ECO:0000313" key="2">
    <source>
        <dbReference type="Proteomes" id="UP000034536"/>
    </source>
</evidence>
<gene>
    <name evidence="1" type="ORF">UR89_C0050G0003</name>
</gene>
<organism evidence="1 2">
    <name type="scientific">Candidatus Roizmanbacteria bacterium GW2011_GWA2_35_8</name>
    <dbReference type="NCBI Taxonomy" id="1618479"/>
    <lineage>
        <taxon>Bacteria</taxon>
        <taxon>Candidatus Roizmaniibacteriota</taxon>
    </lineage>
</organism>
<name>A0A0G0DAC7_9BACT</name>
<accession>A0A0G0DAC7</accession>
<evidence type="ECO:0000313" key="1">
    <source>
        <dbReference type="EMBL" id="KKP85571.1"/>
    </source>
</evidence>
<protein>
    <submittedName>
        <fullName evidence="1">Uncharacterized protein</fullName>
    </submittedName>
</protein>
<comment type="caution">
    <text evidence="1">The sequence shown here is derived from an EMBL/GenBank/DDBJ whole genome shotgun (WGS) entry which is preliminary data.</text>
</comment>
<dbReference type="Proteomes" id="UP000034536">
    <property type="component" value="Unassembled WGS sequence"/>
</dbReference>
<dbReference type="AlphaFoldDB" id="A0A0G0DAC7"/>
<sequence length="113" mass="13188">MKITTLDIVKFLPLGKDFQAKLLEKFDKMNPDQKFALEQIIWDAYEAIYKLKLEENIKLALLNTKESNVNLDENFYRNIKAETVKQIESGFYKSTADADISQIRKKLEELIKG</sequence>
<reference evidence="1 2" key="1">
    <citation type="journal article" date="2015" name="Nature">
        <title>rRNA introns, odd ribosomes, and small enigmatic genomes across a large radiation of phyla.</title>
        <authorList>
            <person name="Brown C.T."/>
            <person name="Hug L.A."/>
            <person name="Thomas B.C."/>
            <person name="Sharon I."/>
            <person name="Castelle C.J."/>
            <person name="Singh A."/>
            <person name="Wilkins M.J."/>
            <person name="Williams K.H."/>
            <person name="Banfield J.F."/>
        </authorList>
    </citation>
    <scope>NUCLEOTIDE SEQUENCE [LARGE SCALE GENOMIC DNA]</scope>
</reference>